<dbReference type="eggNOG" id="ENOG502S1J6">
    <property type="taxonomic scope" value="Eukaryota"/>
</dbReference>
<dbReference type="EMBL" id="GL376590">
    <property type="status" value="NOT_ANNOTATED_CDS"/>
    <property type="molecule type" value="Genomic_DNA"/>
</dbReference>
<reference evidence="4" key="2">
    <citation type="submission" date="2010-04" db="EMBL/GenBank/DDBJ databases">
        <authorList>
            <person name="Buell R."/>
            <person name="Hamilton J."/>
            <person name="Hostetler J."/>
        </authorList>
    </citation>
    <scope>NUCLEOTIDE SEQUENCE [LARGE SCALE GENOMIC DNA]</scope>
    <source>
        <strain evidence="4">DAOM:BR144</strain>
    </source>
</reference>
<feature type="compositionally biased region" description="Low complexity" evidence="2">
    <location>
        <begin position="74"/>
        <end position="83"/>
    </location>
</feature>
<organism evidence="3 4">
    <name type="scientific">Globisporangium ultimum (strain ATCC 200006 / CBS 805.95 / DAOM BR144)</name>
    <name type="common">Pythium ultimum</name>
    <dbReference type="NCBI Taxonomy" id="431595"/>
    <lineage>
        <taxon>Eukaryota</taxon>
        <taxon>Sar</taxon>
        <taxon>Stramenopiles</taxon>
        <taxon>Oomycota</taxon>
        <taxon>Peronosporomycetes</taxon>
        <taxon>Pythiales</taxon>
        <taxon>Pythiaceae</taxon>
        <taxon>Globisporangium</taxon>
    </lineage>
</organism>
<dbReference type="VEuPathDB" id="FungiDB:PYU1_G010943"/>
<keyword evidence="4" id="KW-1185">Reference proteome</keyword>
<dbReference type="InParanoid" id="K3X167"/>
<evidence type="ECO:0000256" key="2">
    <source>
        <dbReference type="SAM" id="MobiDB-lite"/>
    </source>
</evidence>
<reference evidence="4" key="1">
    <citation type="journal article" date="2010" name="Genome Biol.">
        <title>Genome sequence of the necrotrophic plant pathogen Pythium ultimum reveals original pathogenicity mechanisms and effector repertoire.</title>
        <authorList>
            <person name="Levesque C.A."/>
            <person name="Brouwer H."/>
            <person name="Cano L."/>
            <person name="Hamilton J.P."/>
            <person name="Holt C."/>
            <person name="Huitema E."/>
            <person name="Raffaele S."/>
            <person name="Robideau G.P."/>
            <person name="Thines M."/>
            <person name="Win J."/>
            <person name="Zerillo M.M."/>
            <person name="Beakes G.W."/>
            <person name="Boore J.L."/>
            <person name="Busam D."/>
            <person name="Dumas B."/>
            <person name="Ferriera S."/>
            <person name="Fuerstenberg S.I."/>
            <person name="Gachon C.M."/>
            <person name="Gaulin E."/>
            <person name="Govers F."/>
            <person name="Grenville-Briggs L."/>
            <person name="Horner N."/>
            <person name="Hostetler J."/>
            <person name="Jiang R.H."/>
            <person name="Johnson J."/>
            <person name="Krajaejun T."/>
            <person name="Lin H."/>
            <person name="Meijer H.J."/>
            <person name="Moore B."/>
            <person name="Morris P."/>
            <person name="Phuntmart V."/>
            <person name="Puiu D."/>
            <person name="Shetty J."/>
            <person name="Stajich J.E."/>
            <person name="Tripathy S."/>
            <person name="Wawra S."/>
            <person name="van West P."/>
            <person name="Whitty B.R."/>
            <person name="Coutinho P.M."/>
            <person name="Henrissat B."/>
            <person name="Martin F."/>
            <person name="Thomas P.D."/>
            <person name="Tyler B.M."/>
            <person name="De Vries R.P."/>
            <person name="Kamoun S."/>
            <person name="Yandell M."/>
            <person name="Tisserat N."/>
            <person name="Buell C.R."/>
        </authorList>
    </citation>
    <scope>NUCLEOTIDE SEQUENCE</scope>
    <source>
        <strain evidence="4">DAOM:BR144</strain>
    </source>
</reference>
<feature type="compositionally biased region" description="Polar residues" evidence="2">
    <location>
        <begin position="178"/>
        <end position="193"/>
    </location>
</feature>
<evidence type="ECO:0000256" key="1">
    <source>
        <dbReference type="SAM" id="Coils"/>
    </source>
</evidence>
<feature type="region of interest" description="Disordered" evidence="2">
    <location>
        <begin position="74"/>
        <end position="98"/>
    </location>
</feature>
<feature type="region of interest" description="Disordered" evidence="2">
    <location>
        <begin position="166"/>
        <end position="193"/>
    </location>
</feature>
<dbReference type="OMA" id="MCTETAT"/>
<sequence>MVKPLNKEWELFGRKYRVAGAKGDKVDCNACQKQVSAAVNRLQSHLRVCPARPTLPPVALADLDDVAAQQQAQDMQQEAQDAATGNGDAELGDATSGGIGMHVGQANALGDASVLTDTSLDHTASVHSMLPSATGSLAGNAVSSASATGTATSAVGNMQHEVSVGASNVAPAAKRQKTTPSLGQSRDSRPRWSQSVHNTAAIAAMDDFWLTGTPQPLSSSAYAKRRLEVEEKRLLLEMKRDQREERRELLHLELLEAQVRRERLAAEKEAYEAKVLLALSRKQLRDQGVSEDEIDRILPADAAAPAAATTPADGEC</sequence>
<dbReference type="AlphaFoldDB" id="K3X167"/>
<dbReference type="Proteomes" id="UP000019132">
    <property type="component" value="Unassembled WGS sequence"/>
</dbReference>
<proteinExistence type="predicted"/>
<evidence type="ECO:0000313" key="4">
    <source>
        <dbReference type="Proteomes" id="UP000019132"/>
    </source>
</evidence>
<protein>
    <recommendedName>
        <fullName evidence="5">BED-type domain-containing protein</fullName>
    </recommendedName>
</protein>
<accession>K3X167</accession>
<dbReference type="EnsemblProtists" id="PYU1_T010966">
    <property type="protein sequence ID" value="PYU1_T010966"/>
    <property type="gene ID" value="PYU1_G010943"/>
</dbReference>
<reference evidence="3" key="3">
    <citation type="submission" date="2015-02" db="UniProtKB">
        <authorList>
            <consortium name="EnsemblProtists"/>
        </authorList>
    </citation>
    <scope>IDENTIFICATION</scope>
    <source>
        <strain evidence="3">DAOM BR144</strain>
    </source>
</reference>
<dbReference type="HOGENOM" id="CLU_064622_0_0_1"/>
<evidence type="ECO:0000313" key="3">
    <source>
        <dbReference type="EnsemblProtists" id="PYU1_T010966"/>
    </source>
</evidence>
<feature type="coiled-coil region" evidence="1">
    <location>
        <begin position="224"/>
        <end position="274"/>
    </location>
</feature>
<name>K3X167_GLOUD</name>
<evidence type="ECO:0008006" key="5">
    <source>
        <dbReference type="Google" id="ProtNLM"/>
    </source>
</evidence>
<keyword evidence="1" id="KW-0175">Coiled coil</keyword>